<dbReference type="InterPro" id="IPR019692">
    <property type="entry name" value="CFP-6_PH"/>
</dbReference>
<proteinExistence type="predicted"/>
<organism evidence="3 4">
    <name type="scientific">Williamsia deligens</name>
    <dbReference type="NCBI Taxonomy" id="321325"/>
    <lineage>
        <taxon>Bacteria</taxon>
        <taxon>Bacillati</taxon>
        <taxon>Actinomycetota</taxon>
        <taxon>Actinomycetes</taxon>
        <taxon>Mycobacteriales</taxon>
        <taxon>Nocardiaceae</taxon>
        <taxon>Williamsia</taxon>
    </lineage>
</organism>
<feature type="domain" description="Low molecular weight protein antigen 6 PH" evidence="2">
    <location>
        <begin position="64"/>
        <end position="140"/>
    </location>
</feature>
<sequence>MDNSVDGARSTWSTPRVAGAALVVGGIVLAAGAVASLSDPGGTVIMGVAAVLLIATGVVALVVRPRLVVVPGEVSLRTVRGVSHHTPAQIDRIRVVATARLGRKVPTLEFDFPDDRLVVMGRWDLGAHPDDVVDALEAAGFTVSR</sequence>
<keyword evidence="1" id="KW-1133">Transmembrane helix</keyword>
<accession>A0ABW3G8N6</accession>
<dbReference type="Pfam" id="PF10756">
    <property type="entry name" value="bPH_6"/>
    <property type="match status" value="1"/>
</dbReference>
<name>A0ABW3G8N6_9NOCA</name>
<keyword evidence="4" id="KW-1185">Reference proteome</keyword>
<evidence type="ECO:0000259" key="2">
    <source>
        <dbReference type="Pfam" id="PF10756"/>
    </source>
</evidence>
<gene>
    <name evidence="3" type="ORF">ACFQ04_06455</name>
</gene>
<protein>
    <submittedName>
        <fullName evidence="3">PH domain-containing protein</fullName>
    </submittedName>
</protein>
<feature type="transmembrane region" description="Helical" evidence="1">
    <location>
        <begin position="17"/>
        <end position="38"/>
    </location>
</feature>
<evidence type="ECO:0000313" key="4">
    <source>
        <dbReference type="Proteomes" id="UP001597068"/>
    </source>
</evidence>
<keyword evidence="1" id="KW-0812">Transmembrane</keyword>
<evidence type="ECO:0000256" key="1">
    <source>
        <dbReference type="SAM" id="Phobius"/>
    </source>
</evidence>
<dbReference type="EMBL" id="JBHTIL010000001">
    <property type="protein sequence ID" value="MFD0925376.1"/>
    <property type="molecule type" value="Genomic_DNA"/>
</dbReference>
<feature type="transmembrane region" description="Helical" evidence="1">
    <location>
        <begin position="44"/>
        <end position="63"/>
    </location>
</feature>
<comment type="caution">
    <text evidence="3">The sequence shown here is derived from an EMBL/GenBank/DDBJ whole genome shotgun (WGS) entry which is preliminary data.</text>
</comment>
<reference evidence="4" key="1">
    <citation type="journal article" date="2019" name="Int. J. Syst. Evol. Microbiol.">
        <title>The Global Catalogue of Microorganisms (GCM) 10K type strain sequencing project: providing services to taxonomists for standard genome sequencing and annotation.</title>
        <authorList>
            <consortium name="The Broad Institute Genomics Platform"/>
            <consortium name="The Broad Institute Genome Sequencing Center for Infectious Disease"/>
            <person name="Wu L."/>
            <person name="Ma J."/>
        </authorList>
    </citation>
    <scope>NUCLEOTIDE SEQUENCE [LARGE SCALE GENOMIC DNA]</scope>
    <source>
        <strain evidence="4">CCUG 50873</strain>
    </source>
</reference>
<keyword evidence="1" id="KW-0472">Membrane</keyword>
<dbReference type="Proteomes" id="UP001597068">
    <property type="component" value="Unassembled WGS sequence"/>
</dbReference>
<dbReference type="RefSeq" id="WP_343997003.1">
    <property type="nucleotide sequence ID" value="NZ_BAAAMO010000002.1"/>
</dbReference>
<evidence type="ECO:0000313" key="3">
    <source>
        <dbReference type="EMBL" id="MFD0925376.1"/>
    </source>
</evidence>